<evidence type="ECO:0000256" key="1">
    <source>
        <dbReference type="SAM" id="MobiDB-lite"/>
    </source>
</evidence>
<dbReference type="SUPFAM" id="SSF52540">
    <property type="entry name" value="P-loop containing nucleoside triphosphate hydrolases"/>
    <property type="match status" value="1"/>
</dbReference>
<dbReference type="EMBL" id="CP138584">
    <property type="protein sequence ID" value="WPH01277.1"/>
    <property type="molecule type" value="Genomic_DNA"/>
</dbReference>
<keyword evidence="4" id="KW-1185">Reference proteome</keyword>
<evidence type="ECO:0000313" key="4">
    <source>
        <dbReference type="Proteomes" id="UP001303373"/>
    </source>
</evidence>
<dbReference type="SMART" id="SM00382">
    <property type="entry name" value="AAA"/>
    <property type="match status" value="1"/>
</dbReference>
<protein>
    <recommendedName>
        <fullName evidence="2">AAA+ ATPase domain-containing protein</fullName>
    </recommendedName>
</protein>
<sequence>MSAFRDYQELTRTIRHDAYIQNPSFPSLVRTAKSARRIQAQMRGVTYDDSGDDSNEDLSLPDPPGMFHPPLPGLATPAAESTPQELVKLDPAEIGMNVGYKNLYSGKEDKRGRFQWQTTIPEDLGKPAEDAESERWAIVVRRVKAFGDANSNKVLDVHSIIIQSPYLKELLKEVLHGYPGVTVGLKRLEFKAPFHSFVHRWSQLNTAIDKLKEQQDSETPSDESANEKMAVRVKHAQLLLDLLTMELKDVIEESTDLMKQGDISYTHLWTLFVPGTIIYSKYEGQDRAFRLVCARYGEDHKQRPCCWLICNTVDYDGSNWGIKKLDLKIYKFEGTKHIKDLPIYPLDCHADKEKIMAGLIERGTKFQDLAGTHYKAYNGIGWFINVNGQKEMRSVKGRIVVDARGWNHFNPNDYVHVTPFNLKETRHAPMMIIGRNGIPSMTHSYCPEPFFDASQEMGGDEPMPMDGSFGDKNEETKHVTLTDEQKMLCTSTVRGYALKEKIWLYFFTNSVNEIVFNEGAFESLVLPSNQKELILGFTSTQYGYRNQFDDVIEGKGRGIILLLCGPPGVGKTLTAESVAEQMKAPLFMMAGGDLGGDSTHVEIRLQSVLDMCARWNAVLLLDEADVFLEARSRHELERNKLVSIFLRLLEYYEGIMFLTTNRVETFDPAFHSRIHISLKYPDLDSKSRKTIWQNFLKSHDAAQAINREQGLQKNINTSQTNGVSVPTISINGTPTEQPSAEASAAYQAAVEEAEAKEVEQAEAELQHFKRTLPHKITPRDLNKLAQLEVNGRQIKNILKTAQLLASQRGQGLSYEHIEAVMEVTQHLHHATMDGEKARASIFS</sequence>
<feature type="domain" description="AAA+ ATPase" evidence="2">
    <location>
        <begin position="557"/>
        <end position="682"/>
    </location>
</feature>
<feature type="region of interest" description="Disordered" evidence="1">
    <location>
        <begin position="44"/>
        <end position="68"/>
    </location>
</feature>
<evidence type="ECO:0000259" key="2">
    <source>
        <dbReference type="SMART" id="SM00382"/>
    </source>
</evidence>
<reference evidence="3 4" key="1">
    <citation type="submission" date="2023-11" db="EMBL/GenBank/DDBJ databases">
        <title>An acidophilic fungus is an integral part of prey digestion in a carnivorous sundew plant.</title>
        <authorList>
            <person name="Tsai I.J."/>
        </authorList>
    </citation>
    <scope>NUCLEOTIDE SEQUENCE [LARGE SCALE GENOMIC DNA]</scope>
    <source>
        <strain evidence="3">169a</strain>
    </source>
</reference>
<evidence type="ECO:0000313" key="3">
    <source>
        <dbReference type="EMBL" id="WPH01277.1"/>
    </source>
</evidence>
<dbReference type="Gene3D" id="3.40.50.300">
    <property type="entry name" value="P-loop containing nucleotide triphosphate hydrolases"/>
    <property type="match status" value="1"/>
</dbReference>
<name>A0AAQ3MAF5_9PEZI</name>
<dbReference type="InterPro" id="IPR054289">
    <property type="entry name" value="DUF7025"/>
</dbReference>
<dbReference type="GO" id="GO:0016887">
    <property type="term" value="F:ATP hydrolysis activity"/>
    <property type="evidence" value="ECO:0007669"/>
    <property type="project" value="InterPro"/>
</dbReference>
<dbReference type="GO" id="GO:0005524">
    <property type="term" value="F:ATP binding"/>
    <property type="evidence" value="ECO:0007669"/>
    <property type="project" value="InterPro"/>
</dbReference>
<dbReference type="AlphaFoldDB" id="A0AAQ3MAF5"/>
<organism evidence="3 4">
    <name type="scientific">Acrodontium crateriforme</name>
    <dbReference type="NCBI Taxonomy" id="150365"/>
    <lineage>
        <taxon>Eukaryota</taxon>
        <taxon>Fungi</taxon>
        <taxon>Dikarya</taxon>
        <taxon>Ascomycota</taxon>
        <taxon>Pezizomycotina</taxon>
        <taxon>Dothideomycetes</taxon>
        <taxon>Dothideomycetidae</taxon>
        <taxon>Mycosphaerellales</taxon>
        <taxon>Teratosphaeriaceae</taxon>
        <taxon>Acrodontium</taxon>
    </lineage>
</organism>
<dbReference type="PANTHER" id="PTHR46411">
    <property type="entry name" value="FAMILY ATPASE, PUTATIVE-RELATED"/>
    <property type="match status" value="1"/>
</dbReference>
<dbReference type="Pfam" id="PF22942">
    <property type="entry name" value="DUF7025"/>
    <property type="match status" value="1"/>
</dbReference>
<accession>A0AAQ3MAF5</accession>
<dbReference type="InterPro" id="IPR003593">
    <property type="entry name" value="AAA+_ATPase"/>
</dbReference>
<dbReference type="Proteomes" id="UP001303373">
    <property type="component" value="Chromosome 5"/>
</dbReference>
<dbReference type="InterPro" id="IPR027417">
    <property type="entry name" value="P-loop_NTPase"/>
</dbReference>
<gene>
    <name evidence="3" type="ORF">R9X50_00411500</name>
</gene>
<dbReference type="Pfam" id="PF00004">
    <property type="entry name" value="AAA"/>
    <property type="match status" value="1"/>
</dbReference>
<proteinExistence type="predicted"/>
<dbReference type="CDD" id="cd19481">
    <property type="entry name" value="RecA-like_protease"/>
    <property type="match status" value="1"/>
</dbReference>
<dbReference type="InterPro" id="IPR003959">
    <property type="entry name" value="ATPase_AAA_core"/>
</dbReference>
<dbReference type="PANTHER" id="PTHR46411:SF3">
    <property type="entry name" value="AAA+ ATPASE DOMAIN-CONTAINING PROTEIN"/>
    <property type="match status" value="1"/>
</dbReference>